<evidence type="ECO:0000256" key="2">
    <source>
        <dbReference type="ARBA" id="ARBA00011881"/>
    </source>
</evidence>
<evidence type="ECO:0000256" key="5">
    <source>
        <dbReference type="ARBA" id="ARBA00050461"/>
    </source>
</evidence>
<comment type="subunit">
    <text evidence="2">Homotetramer.</text>
</comment>
<dbReference type="AlphaFoldDB" id="A0A288W8F8"/>
<dbReference type="PROSITE" id="PS00070">
    <property type="entry name" value="ALDEHYDE_DEHYDR_CYS"/>
    <property type="match status" value="1"/>
</dbReference>
<name>A0A288W8F8_GARJA</name>
<dbReference type="EMBL" id="KY631926">
    <property type="protein sequence ID" value="ARU08110.1"/>
    <property type="molecule type" value="mRNA"/>
</dbReference>
<dbReference type="PROSITE" id="PS00687">
    <property type="entry name" value="ALDEHYDE_DEHYDR_GLU"/>
    <property type="match status" value="1"/>
</dbReference>
<dbReference type="InterPro" id="IPR016161">
    <property type="entry name" value="Ald_DH/histidinol_DH"/>
</dbReference>
<evidence type="ECO:0000256" key="6">
    <source>
        <dbReference type="ARBA" id="ARBA00068140"/>
    </source>
</evidence>
<sequence length="503" mass="54641">MAVQSNGNGSSDSHVKVPQIKFTKLFINGEFVDSVSGKTFETIDPRNGEVIAEIAEGGKEDVDLAVKAAREAFDHGPWPRLPGSERRKIMMKFADLIDENTQELATLDAIDAGKLFYLCKIMDIPGAAETIRYYAGAADKIHGETLKMSTALQGYTLHEPIGVVGHIIPWNFPSQMFAMKVGPALAAGCTMVVKPAEQTPLSALYYAHLAKLAGIPDGVLNVVTGFGQTAGAAISSHMDIDMVSFTGSTEVGRLVMQAAATSNLKPVCLELGGKSPILIFDDADVDKVTELALQGTLFNKGEICVAGSRIFVQEGIYDKFLIKLKQKVKNWVVGDPFDPTSHQGPQVDKKQYDRILSYIEHGKKEGATLFHGGKPCDGKGYYIEPTIFTDVTDEMTIAKEEIFGPVMSVFKFKTVEEAIKRANATKYGLAAGVMTNNINIANTVARSIRAGAIWINCYFAFDRDSPYGGYKMSGFGRDMGMDGLKKYLAVKAVATPIYNSPWL</sequence>
<dbReference type="InterPro" id="IPR029510">
    <property type="entry name" value="Ald_DH_CS_GLU"/>
</dbReference>
<dbReference type="Gene3D" id="3.40.309.10">
    <property type="entry name" value="Aldehyde Dehydrogenase, Chain A, domain 2"/>
    <property type="match status" value="1"/>
</dbReference>
<evidence type="ECO:0000256" key="3">
    <source>
        <dbReference type="ARBA" id="ARBA00023002"/>
    </source>
</evidence>
<dbReference type="FunFam" id="3.40.605.10:FF:000011">
    <property type="entry name" value="ALD5p Mitochondrial aldehyde dehydrogenase"/>
    <property type="match status" value="1"/>
</dbReference>
<protein>
    <recommendedName>
        <fullName evidence="6">Aldehyde dehydrogenase 1</fullName>
    </recommendedName>
</protein>
<dbReference type="SMR" id="A0A288W8F8"/>
<keyword evidence="4" id="KW-0520">NAD</keyword>
<evidence type="ECO:0000256" key="7">
    <source>
        <dbReference type="PROSITE-ProRule" id="PRU10007"/>
    </source>
</evidence>
<feature type="domain" description="Aldehyde dehydrogenase" evidence="9">
    <location>
        <begin position="31"/>
        <end position="493"/>
    </location>
</feature>
<dbReference type="InterPro" id="IPR015590">
    <property type="entry name" value="Aldehyde_DH_dom"/>
</dbReference>
<evidence type="ECO:0000256" key="4">
    <source>
        <dbReference type="ARBA" id="ARBA00023027"/>
    </source>
</evidence>
<dbReference type="PANTHER" id="PTHR11699">
    <property type="entry name" value="ALDEHYDE DEHYDROGENASE-RELATED"/>
    <property type="match status" value="1"/>
</dbReference>
<organism evidence="10">
    <name type="scientific">Gardenia jasminoides</name>
    <name type="common">Cape jasmine</name>
    <name type="synonym">Gardenia augusta</name>
    <dbReference type="NCBI Taxonomy" id="114476"/>
    <lineage>
        <taxon>Eukaryota</taxon>
        <taxon>Viridiplantae</taxon>
        <taxon>Streptophyta</taxon>
        <taxon>Embryophyta</taxon>
        <taxon>Tracheophyta</taxon>
        <taxon>Spermatophyta</taxon>
        <taxon>Magnoliopsida</taxon>
        <taxon>eudicotyledons</taxon>
        <taxon>Gunneridae</taxon>
        <taxon>Pentapetalae</taxon>
        <taxon>asterids</taxon>
        <taxon>lamiids</taxon>
        <taxon>Gentianales</taxon>
        <taxon>Rubiaceae</taxon>
        <taxon>Ixoroideae</taxon>
        <taxon>Gardenieae complex</taxon>
        <taxon>Gardenieae - Pavetteae clade</taxon>
        <taxon>Gardenieae</taxon>
        <taxon>Gardenia</taxon>
    </lineage>
</organism>
<accession>A0A288W8F8</accession>
<dbReference type="FunFam" id="3.40.309.10:FF:000065">
    <property type="entry name" value="Aldehyde dehydrogenase3"/>
    <property type="match status" value="1"/>
</dbReference>
<dbReference type="FunFam" id="3.40.605.10:FF:000026">
    <property type="entry name" value="Aldehyde dehydrogenase, putative"/>
    <property type="match status" value="1"/>
</dbReference>
<comment type="similarity">
    <text evidence="1 8">Belongs to the aldehyde dehydrogenase family.</text>
</comment>
<comment type="catalytic activity">
    <reaction evidence="5">
        <text>octanal + NADP(+) + H2O = octanoate + NADPH + 2 H(+)</text>
        <dbReference type="Rhea" id="RHEA:59904"/>
        <dbReference type="ChEBI" id="CHEBI:15377"/>
        <dbReference type="ChEBI" id="CHEBI:15378"/>
        <dbReference type="ChEBI" id="CHEBI:17935"/>
        <dbReference type="ChEBI" id="CHEBI:25646"/>
        <dbReference type="ChEBI" id="CHEBI:57783"/>
        <dbReference type="ChEBI" id="CHEBI:58349"/>
    </reaction>
    <physiologicalReaction direction="left-to-right" evidence="5">
        <dbReference type="Rhea" id="RHEA:59905"/>
    </physiologicalReaction>
</comment>
<reference evidence="10" key="1">
    <citation type="journal article" date="2017" name="Front. Plant Sci.">
        <title>Transcriptome-Guided Mining of Genes Involved in Crocin Biosynthesis.</title>
        <authorList>
            <person name="Ji A."/>
            <person name="Jia J."/>
            <person name="Xu Z."/>
            <person name="Li Y."/>
            <person name="Bi W."/>
            <person name="Ren F."/>
            <person name="He C."/>
            <person name="Liu J."/>
            <person name="Hu K."/>
            <person name="Song J."/>
        </authorList>
    </citation>
    <scope>NUCLEOTIDE SEQUENCE</scope>
    <source>
        <tissue evidence="10">Fruits</tissue>
    </source>
</reference>
<dbReference type="SUPFAM" id="SSF53720">
    <property type="entry name" value="ALDH-like"/>
    <property type="match status" value="1"/>
</dbReference>
<evidence type="ECO:0000313" key="10">
    <source>
        <dbReference type="EMBL" id="ARU08110.1"/>
    </source>
</evidence>
<evidence type="ECO:0000256" key="8">
    <source>
        <dbReference type="RuleBase" id="RU003345"/>
    </source>
</evidence>
<dbReference type="GO" id="GO:0004030">
    <property type="term" value="F:aldehyde dehydrogenase [NAD(P)+] activity"/>
    <property type="evidence" value="ECO:0007669"/>
    <property type="project" value="UniProtKB-ARBA"/>
</dbReference>
<feature type="active site" evidence="7">
    <location>
        <position position="270"/>
    </location>
</feature>
<dbReference type="Pfam" id="PF00171">
    <property type="entry name" value="Aldedh"/>
    <property type="match status" value="1"/>
</dbReference>
<dbReference type="InterPro" id="IPR016160">
    <property type="entry name" value="Ald_DH_CS_CYS"/>
</dbReference>
<evidence type="ECO:0000256" key="1">
    <source>
        <dbReference type="ARBA" id="ARBA00009986"/>
    </source>
</evidence>
<dbReference type="Gene3D" id="3.40.605.10">
    <property type="entry name" value="Aldehyde Dehydrogenase, Chain A, domain 1"/>
    <property type="match status" value="1"/>
</dbReference>
<evidence type="ECO:0000259" key="9">
    <source>
        <dbReference type="Pfam" id="PF00171"/>
    </source>
</evidence>
<keyword evidence="3 8" id="KW-0560">Oxidoreductase</keyword>
<dbReference type="InterPro" id="IPR016163">
    <property type="entry name" value="Ald_DH_C"/>
</dbReference>
<dbReference type="InterPro" id="IPR016162">
    <property type="entry name" value="Ald_DH_N"/>
</dbReference>
<proteinExistence type="evidence at transcript level"/>